<organism evidence="2 3">
    <name type="scientific">Thalassospira profundimaris</name>
    <dbReference type="NCBI Taxonomy" id="502049"/>
    <lineage>
        <taxon>Bacteria</taxon>
        <taxon>Pseudomonadati</taxon>
        <taxon>Pseudomonadota</taxon>
        <taxon>Alphaproteobacteria</taxon>
        <taxon>Rhodospirillales</taxon>
        <taxon>Thalassospiraceae</taxon>
        <taxon>Thalassospira</taxon>
    </lineage>
</organism>
<evidence type="ECO:0000259" key="1">
    <source>
        <dbReference type="Pfam" id="PF14082"/>
    </source>
</evidence>
<sequence length="404" mass="46906">MGLKVETETRRGGVEEIYVFDDEDEGGERPLVFRIRKRAKVVEYYPQGRFFPIDLITFEGFAQRPDELNEKGFFKTNALRSALSRKLKEGNVSELTISRSKPSNARRHKKGMRLVLSYADFQRLATQVRTMNTALQSDMRDMADGLFHDLLPRHFSRSSSSPRSRLTRLLASLDDTIIPEMSSQEIERLMDFSSRVVERRYVRADHKSRLISSAKLKIDDVALSQVIDEFEAMQAGNHNEAEWGRFLRRNLYLVESRYVHVFDRLNVITGTSREVDFGLVDTHGFLDIFEIKTPETRLLSASQDRGNYYWHSDATKAVTQAEKYLYNAEQRGLALEQDIRRELKTDAHVTRPRALLLIGHSKQLDSPEKREDFRVLRMSLKNIEIVLYDELLDRLKNQKSKGIL</sequence>
<dbReference type="InterPro" id="IPR025359">
    <property type="entry name" value="SduA_C"/>
</dbReference>
<feature type="domain" description="Shedu protein SduA C-terminal" evidence="1">
    <location>
        <begin position="238"/>
        <end position="392"/>
    </location>
</feature>
<dbReference type="RefSeq" id="WP_114090108.1">
    <property type="nucleotide sequence ID" value="NZ_JPWH01000024.1"/>
</dbReference>
<gene>
    <name evidence="2" type="ORF">TH25_21085</name>
</gene>
<dbReference type="Pfam" id="PF14082">
    <property type="entry name" value="SduA_C"/>
    <property type="match status" value="1"/>
</dbReference>
<dbReference type="Proteomes" id="UP000252517">
    <property type="component" value="Unassembled WGS sequence"/>
</dbReference>
<protein>
    <recommendedName>
        <fullName evidence="1">Shedu protein SduA C-terminal domain-containing protein</fullName>
    </recommendedName>
</protein>
<reference evidence="2 3" key="1">
    <citation type="submission" date="2014-07" db="EMBL/GenBank/DDBJ databases">
        <title>Draft genome sequence of Thalassospira profundimaris S25-3-2.</title>
        <authorList>
            <person name="Lai Q."/>
            <person name="Shao Z."/>
        </authorList>
    </citation>
    <scope>NUCLEOTIDE SEQUENCE [LARGE SCALE GENOMIC DNA]</scope>
    <source>
        <strain evidence="2 3">S25-3-2</strain>
    </source>
</reference>
<evidence type="ECO:0000313" key="2">
    <source>
        <dbReference type="EMBL" id="RCK43648.1"/>
    </source>
</evidence>
<dbReference type="OrthoDB" id="2080979at2"/>
<accession>A0A367WQI5</accession>
<evidence type="ECO:0000313" key="3">
    <source>
        <dbReference type="Proteomes" id="UP000252517"/>
    </source>
</evidence>
<dbReference type="AlphaFoldDB" id="A0A367WQI5"/>
<comment type="caution">
    <text evidence="2">The sequence shown here is derived from an EMBL/GenBank/DDBJ whole genome shotgun (WGS) entry which is preliminary data.</text>
</comment>
<name>A0A367WQI5_9PROT</name>
<dbReference type="EMBL" id="JPWH01000024">
    <property type="protein sequence ID" value="RCK43648.1"/>
    <property type="molecule type" value="Genomic_DNA"/>
</dbReference>
<proteinExistence type="predicted"/>